<dbReference type="InterPro" id="IPR000551">
    <property type="entry name" value="MerR-type_HTH_dom"/>
</dbReference>
<keyword evidence="1" id="KW-0805">Transcription regulation</keyword>
<dbReference type="PRINTS" id="PR00040">
    <property type="entry name" value="HTHMERR"/>
</dbReference>
<proteinExistence type="predicted"/>
<gene>
    <name evidence="5" type="ORF">LMG27198_40870</name>
</gene>
<evidence type="ECO:0000256" key="2">
    <source>
        <dbReference type="ARBA" id="ARBA00023125"/>
    </source>
</evidence>
<dbReference type="Proteomes" id="UP001144323">
    <property type="component" value="Unassembled WGS sequence"/>
</dbReference>
<dbReference type="EMBL" id="BSEC01000002">
    <property type="protein sequence ID" value="GLI95095.1"/>
    <property type="molecule type" value="Genomic_DNA"/>
</dbReference>
<dbReference type="PANTHER" id="PTHR30204">
    <property type="entry name" value="REDOX-CYCLING DRUG-SENSING TRANSCRIPTIONAL ACTIVATOR SOXR"/>
    <property type="match status" value="1"/>
</dbReference>
<dbReference type="GO" id="GO:0003677">
    <property type="term" value="F:DNA binding"/>
    <property type="evidence" value="ECO:0007669"/>
    <property type="project" value="UniProtKB-KW"/>
</dbReference>
<dbReference type="PANTHER" id="PTHR30204:SF94">
    <property type="entry name" value="HEAVY METAL-DEPENDENT TRANSCRIPTIONAL REGULATOR HI_0293-RELATED"/>
    <property type="match status" value="1"/>
</dbReference>
<dbReference type="InterPro" id="IPR047057">
    <property type="entry name" value="MerR_fam"/>
</dbReference>
<keyword evidence="3" id="KW-0804">Transcription</keyword>
<protein>
    <submittedName>
        <fullName evidence="5">Cu(I)-responsive transcriptional regulator</fullName>
    </submittedName>
</protein>
<dbReference type="GO" id="GO:0003700">
    <property type="term" value="F:DNA-binding transcription factor activity"/>
    <property type="evidence" value="ECO:0007669"/>
    <property type="project" value="InterPro"/>
</dbReference>
<evidence type="ECO:0000256" key="1">
    <source>
        <dbReference type="ARBA" id="ARBA00023015"/>
    </source>
</evidence>
<accession>A0A9W6GY94</accession>
<evidence type="ECO:0000259" key="4">
    <source>
        <dbReference type="PROSITE" id="PS50937"/>
    </source>
</evidence>
<keyword evidence="2" id="KW-0238">DNA-binding</keyword>
<name>A0A9W6GY94_9HYPH</name>
<evidence type="ECO:0000313" key="5">
    <source>
        <dbReference type="EMBL" id="GLI95095.1"/>
    </source>
</evidence>
<dbReference type="InterPro" id="IPR009061">
    <property type="entry name" value="DNA-bd_dom_put_sf"/>
</dbReference>
<dbReference type="RefSeq" id="WP_281805747.1">
    <property type="nucleotide sequence ID" value="NZ_BSEC01000002.1"/>
</dbReference>
<comment type="caution">
    <text evidence="5">The sequence shown here is derived from an EMBL/GenBank/DDBJ whole genome shotgun (WGS) entry which is preliminary data.</text>
</comment>
<dbReference type="SMART" id="SM00422">
    <property type="entry name" value="HTH_MERR"/>
    <property type="match status" value="1"/>
</dbReference>
<reference evidence="5" key="1">
    <citation type="journal article" date="2023" name="Int. J. Syst. Evol. Microbiol.">
        <title>Methylocystis iwaonis sp. nov., a type II methane-oxidizing bacterium from surface soil of a rice paddy field in Japan, and emended description of the genus Methylocystis (ex Whittenbury et al. 1970) Bowman et al. 1993.</title>
        <authorList>
            <person name="Kaise H."/>
            <person name="Sawadogo J.B."/>
            <person name="Alam M.S."/>
            <person name="Ueno C."/>
            <person name="Dianou D."/>
            <person name="Shinjo R."/>
            <person name="Asakawa S."/>
        </authorList>
    </citation>
    <scope>NUCLEOTIDE SEQUENCE</scope>
    <source>
        <strain evidence="5">LMG27198</strain>
    </source>
</reference>
<dbReference type="CDD" id="cd04785">
    <property type="entry name" value="HTH_CadR-PbrR-like"/>
    <property type="match status" value="1"/>
</dbReference>
<dbReference type="Gene3D" id="1.10.1660.10">
    <property type="match status" value="1"/>
</dbReference>
<dbReference type="SUPFAM" id="SSF46955">
    <property type="entry name" value="Putative DNA-binding domain"/>
    <property type="match status" value="1"/>
</dbReference>
<dbReference type="PROSITE" id="PS50937">
    <property type="entry name" value="HTH_MERR_2"/>
    <property type="match status" value="1"/>
</dbReference>
<keyword evidence="6" id="KW-1185">Reference proteome</keyword>
<evidence type="ECO:0000256" key="3">
    <source>
        <dbReference type="ARBA" id="ARBA00023163"/>
    </source>
</evidence>
<dbReference type="Pfam" id="PF13411">
    <property type="entry name" value="MerR_1"/>
    <property type="match status" value="1"/>
</dbReference>
<dbReference type="PROSITE" id="PS00552">
    <property type="entry name" value="HTH_MERR_1"/>
    <property type="match status" value="1"/>
</dbReference>
<sequence>MKPKDWLSIGELSKQSGVNIETIRYYEKIGVMPAPGRSANGYRVYGAEHLRRLSFVRRSRQLGFSLDEIRGLLRLVDDDAYTCPQVRELTLHHVVEIRRKITDLKRLKRVMEDMAAQCSGRRAPDCAIVDALFDERH</sequence>
<dbReference type="AlphaFoldDB" id="A0A9W6GY94"/>
<organism evidence="5 6">
    <name type="scientific">Methylocystis echinoides</name>
    <dbReference type="NCBI Taxonomy" id="29468"/>
    <lineage>
        <taxon>Bacteria</taxon>
        <taxon>Pseudomonadati</taxon>
        <taxon>Pseudomonadota</taxon>
        <taxon>Alphaproteobacteria</taxon>
        <taxon>Hyphomicrobiales</taxon>
        <taxon>Methylocystaceae</taxon>
        <taxon>Methylocystis</taxon>
    </lineage>
</organism>
<evidence type="ECO:0000313" key="6">
    <source>
        <dbReference type="Proteomes" id="UP001144323"/>
    </source>
</evidence>
<feature type="domain" description="HTH merR-type" evidence="4">
    <location>
        <begin position="6"/>
        <end position="75"/>
    </location>
</feature>